<dbReference type="RefSeq" id="WP_197921982.1">
    <property type="nucleotide sequence ID" value="NZ_CAWPTA010000009.1"/>
</dbReference>
<evidence type="ECO:0000256" key="1">
    <source>
        <dbReference type="SAM" id="MobiDB-lite"/>
    </source>
</evidence>
<dbReference type="SUPFAM" id="SSF46785">
    <property type="entry name" value="Winged helix' DNA-binding domain"/>
    <property type="match status" value="1"/>
</dbReference>
<dbReference type="Gene3D" id="1.10.10.10">
    <property type="entry name" value="Winged helix-like DNA-binding domain superfamily/Winged helix DNA-binding domain"/>
    <property type="match status" value="1"/>
</dbReference>
<dbReference type="InterPro" id="IPR005149">
    <property type="entry name" value="Tscrpt_reg_PadR_N"/>
</dbReference>
<dbReference type="Pfam" id="PF03551">
    <property type="entry name" value="PadR"/>
    <property type="match status" value="1"/>
</dbReference>
<name>A0ABS0N649_9SPHN</name>
<gene>
    <name evidence="3" type="ORF">I5L03_11710</name>
</gene>
<feature type="domain" description="Transcription regulator PadR N-terminal" evidence="2">
    <location>
        <begin position="181"/>
        <end position="250"/>
    </location>
</feature>
<feature type="region of interest" description="Disordered" evidence="1">
    <location>
        <begin position="148"/>
        <end position="170"/>
    </location>
</feature>
<dbReference type="Proteomes" id="UP000602442">
    <property type="component" value="Unassembled WGS sequence"/>
</dbReference>
<proteinExistence type="predicted"/>
<dbReference type="EMBL" id="JAEANY010000004">
    <property type="protein sequence ID" value="MBH5323248.1"/>
    <property type="molecule type" value="Genomic_DNA"/>
</dbReference>
<reference evidence="3 4" key="1">
    <citation type="submission" date="2020-11" db="EMBL/GenBank/DDBJ databases">
        <title>Erythrobacter sediminis sp. nov., a marine bacterium from a tidal flat of Garorim Bay.</title>
        <authorList>
            <person name="Kim D."/>
            <person name="Yoo Y."/>
            <person name="Kim J.-J."/>
        </authorList>
    </citation>
    <scope>NUCLEOTIDE SEQUENCE [LARGE SCALE GENOMIC DNA]</scope>
    <source>
        <strain evidence="3 4">JGD-13</strain>
    </source>
</reference>
<dbReference type="InterPro" id="IPR036388">
    <property type="entry name" value="WH-like_DNA-bd_sf"/>
</dbReference>
<evidence type="ECO:0000313" key="3">
    <source>
        <dbReference type="EMBL" id="MBH5323248.1"/>
    </source>
</evidence>
<feature type="compositionally biased region" description="Basic residues" evidence="1">
    <location>
        <begin position="10"/>
        <end position="29"/>
    </location>
</feature>
<dbReference type="InterPro" id="IPR036390">
    <property type="entry name" value="WH_DNA-bd_sf"/>
</dbReference>
<evidence type="ECO:0000313" key="4">
    <source>
        <dbReference type="Proteomes" id="UP000602442"/>
    </source>
</evidence>
<organism evidence="3 4">
    <name type="scientific">Aurantiacibacter sediminis</name>
    <dbReference type="NCBI Taxonomy" id="2793064"/>
    <lineage>
        <taxon>Bacteria</taxon>
        <taxon>Pseudomonadati</taxon>
        <taxon>Pseudomonadota</taxon>
        <taxon>Alphaproteobacteria</taxon>
        <taxon>Sphingomonadales</taxon>
        <taxon>Erythrobacteraceae</taxon>
        <taxon>Aurantiacibacter</taxon>
    </lineage>
</organism>
<feature type="compositionally biased region" description="Basic residues" evidence="1">
    <location>
        <begin position="154"/>
        <end position="169"/>
    </location>
</feature>
<accession>A0ABS0N649</accession>
<feature type="region of interest" description="Disordered" evidence="1">
    <location>
        <begin position="1"/>
        <end position="52"/>
    </location>
</feature>
<evidence type="ECO:0000259" key="2">
    <source>
        <dbReference type="Pfam" id="PF03551"/>
    </source>
</evidence>
<feature type="compositionally biased region" description="Acidic residues" evidence="1">
    <location>
        <begin position="35"/>
        <end position="45"/>
    </location>
</feature>
<protein>
    <submittedName>
        <fullName evidence="3">PadR family transcriptional regulator</fullName>
    </submittedName>
</protein>
<dbReference type="PANTHER" id="PTHR43252">
    <property type="entry name" value="TRANSCRIPTIONAL REGULATOR YQJI"/>
    <property type="match status" value="1"/>
</dbReference>
<dbReference type="PANTHER" id="PTHR43252:SF7">
    <property type="entry name" value="TRANSCRIPTIONAL REGULATOR YQJI"/>
    <property type="match status" value="1"/>
</dbReference>
<keyword evidence="4" id="KW-1185">Reference proteome</keyword>
<comment type="caution">
    <text evidence="3">The sequence shown here is derived from an EMBL/GenBank/DDBJ whole genome shotgun (WGS) entry which is preliminary data.</text>
</comment>
<sequence>MAKKKEAAGRPRKPRKATVNRKATTRRTTKPKEEVIEEEDLEPVEGETPPEGADFDVHVEVEIEDHPEGEDFDVDVDVDIEDEEYTTRAGRRNRNRAEFKRQFKREFKREFNTEDIFGPDGVFGRNGPFGDNGPFSASGIFGPGGLFAMNNNRNRGRGPRRGGSPRKRERMFGPGELRLVLLAMLAEEPRHGYELIKSLEEMTGGAYSPSPGTIYPTLQMLSDEGMIEEQESEDSRKLYQATASGIDELQDRGDEVDELWERLGRKAERAKPAAGSSDVFRSLGNLATVLTNKAARGDLKDVQKEQVIDLIDALARKIERL</sequence>